<feature type="coiled-coil region" evidence="1">
    <location>
        <begin position="314"/>
        <end position="355"/>
    </location>
</feature>
<proteinExistence type="predicted"/>
<protein>
    <submittedName>
        <fullName evidence="3">Uncharacterized protein</fullName>
    </submittedName>
</protein>
<organism evidence="3 4">
    <name type="scientific">Streblomastix strix</name>
    <dbReference type="NCBI Taxonomy" id="222440"/>
    <lineage>
        <taxon>Eukaryota</taxon>
        <taxon>Metamonada</taxon>
        <taxon>Preaxostyla</taxon>
        <taxon>Oxymonadida</taxon>
        <taxon>Streblomastigidae</taxon>
        <taxon>Streblomastix</taxon>
    </lineage>
</organism>
<dbReference type="InterPro" id="IPR016024">
    <property type="entry name" value="ARM-type_fold"/>
</dbReference>
<gene>
    <name evidence="3" type="ORF">EZS28_004494</name>
</gene>
<dbReference type="InterPro" id="IPR011989">
    <property type="entry name" value="ARM-like"/>
</dbReference>
<feature type="compositionally biased region" description="Low complexity" evidence="2">
    <location>
        <begin position="768"/>
        <end position="785"/>
    </location>
</feature>
<feature type="compositionally biased region" description="Polar residues" evidence="2">
    <location>
        <begin position="215"/>
        <end position="229"/>
    </location>
</feature>
<evidence type="ECO:0000313" key="3">
    <source>
        <dbReference type="EMBL" id="KAA6399985.1"/>
    </source>
</evidence>
<feature type="region of interest" description="Disordered" evidence="2">
    <location>
        <begin position="215"/>
        <end position="281"/>
    </location>
</feature>
<reference evidence="3 4" key="1">
    <citation type="submission" date="2019-03" db="EMBL/GenBank/DDBJ databases">
        <title>Single cell metagenomics reveals metabolic interactions within the superorganism composed of flagellate Streblomastix strix and complex community of Bacteroidetes bacteria on its surface.</title>
        <authorList>
            <person name="Treitli S.C."/>
            <person name="Kolisko M."/>
            <person name="Husnik F."/>
            <person name="Keeling P."/>
            <person name="Hampl V."/>
        </authorList>
    </citation>
    <scope>NUCLEOTIDE SEQUENCE [LARGE SCALE GENOMIC DNA]</scope>
    <source>
        <strain evidence="3">ST1C</strain>
    </source>
</reference>
<dbReference type="Proteomes" id="UP000324800">
    <property type="component" value="Unassembled WGS sequence"/>
</dbReference>
<dbReference type="Gene3D" id="1.25.10.10">
    <property type="entry name" value="Leucine-rich Repeat Variant"/>
    <property type="match status" value="1"/>
</dbReference>
<comment type="caution">
    <text evidence="3">The sequence shown here is derived from an EMBL/GenBank/DDBJ whole genome shotgun (WGS) entry which is preliminary data.</text>
</comment>
<evidence type="ECO:0000256" key="2">
    <source>
        <dbReference type="SAM" id="MobiDB-lite"/>
    </source>
</evidence>
<dbReference type="AlphaFoldDB" id="A0A5J4X052"/>
<keyword evidence="1" id="KW-0175">Coiled coil</keyword>
<feature type="compositionally biased region" description="Basic and acidic residues" evidence="2">
    <location>
        <begin position="236"/>
        <end position="245"/>
    </location>
</feature>
<evidence type="ECO:0000256" key="1">
    <source>
        <dbReference type="SAM" id="Coils"/>
    </source>
</evidence>
<dbReference type="OrthoDB" id="201709at2759"/>
<accession>A0A5J4X052</accession>
<dbReference type="EMBL" id="SNRW01000642">
    <property type="protein sequence ID" value="KAA6399985.1"/>
    <property type="molecule type" value="Genomic_DNA"/>
</dbReference>
<name>A0A5J4X052_9EUKA</name>
<evidence type="ECO:0000313" key="4">
    <source>
        <dbReference type="Proteomes" id="UP000324800"/>
    </source>
</evidence>
<feature type="compositionally biased region" description="Basic and acidic residues" evidence="2">
    <location>
        <begin position="252"/>
        <end position="263"/>
    </location>
</feature>
<feature type="region of interest" description="Disordered" evidence="2">
    <location>
        <begin position="415"/>
        <end position="446"/>
    </location>
</feature>
<feature type="region of interest" description="Disordered" evidence="2">
    <location>
        <begin position="768"/>
        <end position="802"/>
    </location>
</feature>
<dbReference type="SUPFAM" id="SSF48371">
    <property type="entry name" value="ARM repeat"/>
    <property type="match status" value="1"/>
</dbReference>
<feature type="coiled-coil region" evidence="1">
    <location>
        <begin position="837"/>
        <end position="899"/>
    </location>
</feature>
<sequence>MQYNLLLSCKFRAFHNRDLINNPDLARKTIEKTAKYFFDSKPNTHLEATYSSLIACSAAQTGNMSVKASLEIYFAILYYMFLSPFKNDSDLARNLLAEGIRKRKDFRLLLQKRGGFIGRAAKVIHDMDIQPQISQQQILQATSSSSSFSSPSSSSSSSFESLNLITIQHHVLLNITDVFRELADGGVRHWDPIEADELLEVMDVKNEDELIGKLNNVSDQTNNELNNGEENQDQFDAEKTQKTENTDENQDDNLRLSEDEQNKQKLKTNSKSVESLHIKDKQKIPQIEDEEDDNIVKWRTNKKNLLQYFELKGLKRLNRNNKRQFAIIDSLQEELEQLERDKLNLQLQIAGEEDRINEKLIPLQEELDRSNSENKKEKQYSQNISKKIQLLYAEIKKLKEELIFKMTEIDKLKQSEKEQTDLRRESEDQQKRWKEERDQEQSRADAVESELREFKLQNERLNQLMEQEKSARLKEFNENEDWKRKYYEELDRRLDRDNQIKILQEEKLLVIERYELEIQRLNDLYELEKEQRRIAEFENVKLNGLLAENEIDSEKLKTRIEDEQSKISEIMSLAPKLKEKEIILDENQKKIENLESSIDSEKEKRRIAENLLKIEKDEIKKQIKIAKDERIKQTEEERRRITAQIKQMMEEEDKIKVIQDQKLIIEQRDNEISKRRDVERQIKLQMLEVTKFALQVQCAHKEQERINQRLLWTESYLNINLNQEVNNNGSSIPLLTPIDLINTQINQNYNLNETPNIQNNNTNILTPLQKQQQQQQQSDSQPTLQISTPKNREAQLNDQINEDNRYEQKIVLEKDNAQIEHELIVQQGELNNQRYIAEKEQGRANQEEIRRKEAELQRGQLQGECKIVQRENLKLKNLLKQYLNEAEQLQFEEDEHIKNEKNKEMKQKEVLKHREYQSQLHKQRSGLLTTIIQEKDLEKRKIIPWQEIAKDMNKPINEENEEEVQDFQEMVEQGCETINSTLQGKRNDVKRKQIIQGGIVEGLINIFEHRDLKLVTRSQTVAFANLTAPCSTDILILLYEKQPYPGLMRLFDHQNQLIVDDAVASVFNIVCGGSSSVPETETHPHYQSMVECDGIKKLYNLFQRSADKYSKDRSALALGKLYRMKEIEDAEMKADIIGHLKSINNDDDAFTKREARAALKEIMQNPENYTVKEDDGEDCIVIE</sequence>
<feature type="coiled-coil region" evidence="1">
    <location>
        <begin position="511"/>
        <end position="651"/>
    </location>
</feature>